<keyword evidence="3" id="KW-1185">Reference proteome</keyword>
<feature type="region of interest" description="Disordered" evidence="1">
    <location>
        <begin position="420"/>
        <end position="443"/>
    </location>
</feature>
<sequence>MSGMALSLAGMKSSEELDDMDKDSEFDSEAEDIEFRLYQQLYFEANPDGTEADTERRSPIEEQHEGEVNPNKTHDEQIAQLDGCQLDMLEMKSLTSPHKMPTIAFQNHETQSSQFDNCIYINTEEGTEVALTDYTANIDLGNTEECSIGQKGKVNNNCDPVVPFSDGIPFVKENEISLQSARERLSSTCSDGSIRGSVPLDALYCTLVTSEEEDDTIDSRLILKNIETDDQERIKEKSNKRKRGNISCSDDEEDSRCNNLMSIASKNIVNEGDVQQLEDSNSEDDIHVLPPPKQKNPEVLTLESSSDSEEKVRIRNGTCIKSNNNKYRKIEKPPSSSLKAINEEGNSRSVHQISGIRGELGKKERDVAAGSESDSCDVDMPEATKGTDLTLNIDKRLTGWIKTITKDAPTNKRKIDVTKNPQNKRSCSSVDFTKGRPDTTTKPSCEKWTQSMANFYDSDVSDEFDVSEIHHQQSGRIRLDKTCAVHFITVSHGGGSHKASKPASQ</sequence>
<feature type="region of interest" description="Disordered" evidence="1">
    <location>
        <begin position="331"/>
        <end position="350"/>
    </location>
</feature>
<feature type="compositionally biased region" description="Polar residues" evidence="1">
    <location>
        <begin position="420"/>
        <end position="431"/>
    </location>
</feature>
<feature type="region of interest" description="Disordered" evidence="1">
    <location>
        <begin position="1"/>
        <end position="30"/>
    </location>
</feature>
<organism evidence="2 3">
    <name type="scientific">Portunus trituberculatus</name>
    <name type="common">Swimming crab</name>
    <name type="synonym">Neptunus trituberculatus</name>
    <dbReference type="NCBI Taxonomy" id="210409"/>
    <lineage>
        <taxon>Eukaryota</taxon>
        <taxon>Metazoa</taxon>
        <taxon>Ecdysozoa</taxon>
        <taxon>Arthropoda</taxon>
        <taxon>Crustacea</taxon>
        <taxon>Multicrustacea</taxon>
        <taxon>Malacostraca</taxon>
        <taxon>Eumalacostraca</taxon>
        <taxon>Eucarida</taxon>
        <taxon>Decapoda</taxon>
        <taxon>Pleocyemata</taxon>
        <taxon>Brachyura</taxon>
        <taxon>Eubrachyura</taxon>
        <taxon>Portunoidea</taxon>
        <taxon>Portunidae</taxon>
        <taxon>Portuninae</taxon>
        <taxon>Portunus</taxon>
    </lineage>
</organism>
<dbReference type="AlphaFoldDB" id="A0A5B7DGT8"/>
<comment type="caution">
    <text evidence="2">The sequence shown here is derived from an EMBL/GenBank/DDBJ whole genome shotgun (WGS) entry which is preliminary data.</text>
</comment>
<feature type="compositionally biased region" description="Basic and acidic residues" evidence="1">
    <location>
        <begin position="53"/>
        <end position="70"/>
    </location>
</feature>
<feature type="compositionally biased region" description="Acidic residues" evidence="1">
    <location>
        <begin position="16"/>
        <end position="30"/>
    </location>
</feature>
<protein>
    <submittedName>
        <fullName evidence="2">Uncharacterized protein</fullName>
    </submittedName>
</protein>
<proteinExistence type="predicted"/>
<accession>A0A5B7DGT8</accession>
<dbReference type="OrthoDB" id="6342085at2759"/>
<evidence type="ECO:0000313" key="3">
    <source>
        <dbReference type="Proteomes" id="UP000324222"/>
    </source>
</evidence>
<reference evidence="2 3" key="1">
    <citation type="submission" date="2019-05" db="EMBL/GenBank/DDBJ databases">
        <title>Another draft genome of Portunus trituberculatus and its Hox gene families provides insights of decapod evolution.</title>
        <authorList>
            <person name="Jeong J.-H."/>
            <person name="Song I."/>
            <person name="Kim S."/>
            <person name="Choi T."/>
            <person name="Kim D."/>
            <person name="Ryu S."/>
            <person name="Kim W."/>
        </authorList>
    </citation>
    <scope>NUCLEOTIDE SEQUENCE [LARGE SCALE GENOMIC DNA]</scope>
    <source>
        <tissue evidence="2">Muscle</tissue>
    </source>
</reference>
<evidence type="ECO:0000256" key="1">
    <source>
        <dbReference type="SAM" id="MobiDB-lite"/>
    </source>
</evidence>
<feature type="region of interest" description="Disordered" evidence="1">
    <location>
        <begin position="276"/>
        <end position="308"/>
    </location>
</feature>
<feature type="region of interest" description="Disordered" evidence="1">
    <location>
        <begin position="45"/>
        <end position="70"/>
    </location>
</feature>
<gene>
    <name evidence="2" type="ORF">E2C01_013648</name>
</gene>
<feature type="region of interest" description="Disordered" evidence="1">
    <location>
        <begin position="234"/>
        <end position="253"/>
    </location>
</feature>
<dbReference type="EMBL" id="VSRR010000900">
    <property type="protein sequence ID" value="MPC20692.1"/>
    <property type="molecule type" value="Genomic_DNA"/>
</dbReference>
<name>A0A5B7DGT8_PORTR</name>
<dbReference type="Proteomes" id="UP000324222">
    <property type="component" value="Unassembled WGS sequence"/>
</dbReference>
<evidence type="ECO:0000313" key="2">
    <source>
        <dbReference type="EMBL" id="MPC20692.1"/>
    </source>
</evidence>